<accession>A0ABW1GN10</accession>
<name>A0ABW1GN10_9ACTN</name>
<sequence length="256" mass="27349">MTWPRGAQVISEPELVGEFGGAGTRDVVGGLDPRPARENRPRRPWLWALGGAVVASAVWAGAVYLYPSGDRRPDLHGYRLAGDLCPSVRLKAVGAAIAPKDDTPRLGPELLADPVLDRAECYLSLRSPAVKKPFGNRWSIDYSVGARVVLHKKTDPAAEFEATRGVADSSIGTDVKVESVPNLGDSAYVLTQDDGAMELRVLEGGAVFSLSLSAYSQFNSDNGEVPSGEGPDTADLSPYQSAMISDMRDLMANLKH</sequence>
<evidence type="ECO:0000313" key="3">
    <source>
        <dbReference type="Proteomes" id="UP001596200"/>
    </source>
</evidence>
<dbReference type="EMBL" id="JBHSPU010000016">
    <property type="protein sequence ID" value="MFC5915190.1"/>
    <property type="molecule type" value="Genomic_DNA"/>
</dbReference>
<protein>
    <submittedName>
        <fullName evidence="2">Uncharacterized protein</fullName>
    </submittedName>
</protein>
<keyword evidence="1" id="KW-0472">Membrane</keyword>
<evidence type="ECO:0000313" key="2">
    <source>
        <dbReference type="EMBL" id="MFC5915190.1"/>
    </source>
</evidence>
<proteinExistence type="predicted"/>
<feature type="transmembrane region" description="Helical" evidence="1">
    <location>
        <begin position="45"/>
        <end position="66"/>
    </location>
</feature>
<keyword evidence="3" id="KW-1185">Reference proteome</keyword>
<keyword evidence="1" id="KW-1133">Transmembrane helix</keyword>
<keyword evidence="1" id="KW-0812">Transmembrane</keyword>
<organism evidence="2 3">
    <name type="scientific">Streptomyces pulveraceus</name>
    <dbReference type="NCBI Taxonomy" id="68258"/>
    <lineage>
        <taxon>Bacteria</taxon>
        <taxon>Bacillati</taxon>
        <taxon>Actinomycetota</taxon>
        <taxon>Actinomycetes</taxon>
        <taxon>Kitasatosporales</taxon>
        <taxon>Streptomycetaceae</taxon>
        <taxon>Streptomyces</taxon>
    </lineage>
</organism>
<comment type="caution">
    <text evidence="2">The sequence shown here is derived from an EMBL/GenBank/DDBJ whole genome shotgun (WGS) entry which is preliminary data.</text>
</comment>
<evidence type="ECO:0000256" key="1">
    <source>
        <dbReference type="SAM" id="Phobius"/>
    </source>
</evidence>
<reference evidence="3" key="1">
    <citation type="journal article" date="2019" name="Int. J. Syst. Evol. Microbiol.">
        <title>The Global Catalogue of Microorganisms (GCM) 10K type strain sequencing project: providing services to taxonomists for standard genome sequencing and annotation.</title>
        <authorList>
            <consortium name="The Broad Institute Genomics Platform"/>
            <consortium name="The Broad Institute Genome Sequencing Center for Infectious Disease"/>
            <person name="Wu L."/>
            <person name="Ma J."/>
        </authorList>
    </citation>
    <scope>NUCLEOTIDE SEQUENCE [LARGE SCALE GENOMIC DNA]</scope>
    <source>
        <strain evidence="3">JCM 4147</strain>
    </source>
</reference>
<dbReference type="Proteomes" id="UP001596200">
    <property type="component" value="Unassembled WGS sequence"/>
</dbReference>
<dbReference type="RefSeq" id="WP_344517075.1">
    <property type="nucleotide sequence ID" value="NZ_BAAATU010000052.1"/>
</dbReference>
<gene>
    <name evidence="2" type="ORF">ACFP1B_17450</name>
</gene>